<feature type="transmembrane region" description="Helical" evidence="8">
    <location>
        <begin position="173"/>
        <end position="195"/>
    </location>
</feature>
<protein>
    <submittedName>
        <fullName evidence="9">Alpha-1,2-mannosyltransferase</fullName>
        <ecNumber evidence="9">2.4.1.-</ecNumber>
    </submittedName>
</protein>
<feature type="transmembrane region" description="Helical" evidence="8">
    <location>
        <begin position="133"/>
        <end position="153"/>
    </location>
</feature>
<evidence type="ECO:0000256" key="8">
    <source>
        <dbReference type="SAM" id="Phobius"/>
    </source>
</evidence>
<evidence type="ECO:0000256" key="3">
    <source>
        <dbReference type="ARBA" id="ARBA00022679"/>
    </source>
</evidence>
<dbReference type="Proteomes" id="UP000527616">
    <property type="component" value="Unassembled WGS sequence"/>
</dbReference>
<dbReference type="Pfam" id="PF09594">
    <property type="entry name" value="GT87"/>
    <property type="match status" value="1"/>
</dbReference>
<dbReference type="EC" id="2.4.1.-" evidence="9"/>
<feature type="transmembrane region" description="Helical" evidence="8">
    <location>
        <begin position="202"/>
        <end position="219"/>
    </location>
</feature>
<keyword evidence="6 8" id="KW-0472">Membrane</keyword>
<keyword evidence="3 9" id="KW-0808">Transferase</keyword>
<keyword evidence="4 8" id="KW-0812">Transmembrane</keyword>
<evidence type="ECO:0000256" key="4">
    <source>
        <dbReference type="ARBA" id="ARBA00022692"/>
    </source>
</evidence>
<evidence type="ECO:0000256" key="1">
    <source>
        <dbReference type="ARBA" id="ARBA00004651"/>
    </source>
</evidence>
<evidence type="ECO:0000256" key="7">
    <source>
        <dbReference type="ARBA" id="ARBA00024033"/>
    </source>
</evidence>
<dbReference type="GO" id="GO:0005886">
    <property type="term" value="C:plasma membrane"/>
    <property type="evidence" value="ECO:0007669"/>
    <property type="project" value="UniProtKB-SubCell"/>
</dbReference>
<evidence type="ECO:0000256" key="2">
    <source>
        <dbReference type="ARBA" id="ARBA00022475"/>
    </source>
</evidence>
<evidence type="ECO:0000256" key="6">
    <source>
        <dbReference type="ARBA" id="ARBA00023136"/>
    </source>
</evidence>
<keyword evidence="5 8" id="KW-1133">Transmembrane helix</keyword>
<evidence type="ECO:0000313" key="9">
    <source>
        <dbReference type="EMBL" id="NYI70588.1"/>
    </source>
</evidence>
<feature type="transmembrane region" description="Helical" evidence="8">
    <location>
        <begin position="262"/>
        <end position="285"/>
    </location>
</feature>
<feature type="transmembrane region" description="Helical" evidence="8">
    <location>
        <begin position="292"/>
        <end position="311"/>
    </location>
</feature>
<reference evidence="9 10" key="1">
    <citation type="submission" date="2020-07" db="EMBL/GenBank/DDBJ databases">
        <title>Sequencing the genomes of 1000 actinobacteria strains.</title>
        <authorList>
            <person name="Klenk H.-P."/>
        </authorList>
    </citation>
    <scope>NUCLEOTIDE SEQUENCE [LARGE SCALE GENOMIC DNA]</scope>
    <source>
        <strain evidence="9 10">DSM 103164</strain>
    </source>
</reference>
<feature type="transmembrane region" description="Helical" evidence="8">
    <location>
        <begin position="16"/>
        <end position="37"/>
    </location>
</feature>
<accession>A0A7Z0D877</accession>
<dbReference type="RefSeq" id="WP_179444530.1">
    <property type="nucleotide sequence ID" value="NZ_JACBZS010000001.1"/>
</dbReference>
<feature type="transmembrane region" description="Helical" evidence="8">
    <location>
        <begin position="92"/>
        <end position="112"/>
    </location>
</feature>
<keyword evidence="10" id="KW-1185">Reference proteome</keyword>
<comment type="caution">
    <text evidence="9">The sequence shown here is derived from an EMBL/GenBank/DDBJ whole genome shotgun (WGS) entry which is preliminary data.</text>
</comment>
<evidence type="ECO:0000256" key="5">
    <source>
        <dbReference type="ARBA" id="ARBA00022989"/>
    </source>
</evidence>
<dbReference type="GO" id="GO:0016758">
    <property type="term" value="F:hexosyltransferase activity"/>
    <property type="evidence" value="ECO:0007669"/>
    <property type="project" value="InterPro"/>
</dbReference>
<organism evidence="9 10">
    <name type="scientific">Naumannella cuiyingiana</name>
    <dbReference type="NCBI Taxonomy" id="1347891"/>
    <lineage>
        <taxon>Bacteria</taxon>
        <taxon>Bacillati</taxon>
        <taxon>Actinomycetota</taxon>
        <taxon>Actinomycetes</taxon>
        <taxon>Propionibacteriales</taxon>
        <taxon>Propionibacteriaceae</taxon>
        <taxon>Naumannella</taxon>
    </lineage>
</organism>
<name>A0A7Z0D877_9ACTN</name>
<dbReference type="AlphaFoldDB" id="A0A7Z0D877"/>
<evidence type="ECO:0000313" key="10">
    <source>
        <dbReference type="Proteomes" id="UP000527616"/>
    </source>
</evidence>
<gene>
    <name evidence="9" type="ORF">GGQ54_001148</name>
</gene>
<comment type="subcellular location">
    <subcellularLocation>
        <location evidence="1">Cell membrane</location>
        <topology evidence="1">Multi-pass membrane protein</topology>
    </subcellularLocation>
</comment>
<keyword evidence="2" id="KW-1003">Cell membrane</keyword>
<dbReference type="InterPro" id="IPR018584">
    <property type="entry name" value="GT87"/>
</dbReference>
<keyword evidence="9" id="KW-0328">Glycosyltransferase</keyword>
<proteinExistence type="inferred from homology"/>
<comment type="similarity">
    <text evidence="7">Belongs to the glycosyltransferase 87 family.</text>
</comment>
<dbReference type="EMBL" id="JACBZS010000001">
    <property type="protein sequence ID" value="NYI70588.1"/>
    <property type="molecule type" value="Genomic_DNA"/>
</dbReference>
<sequence length="399" mass="41930">MTATVDRVRRLRFPTAFVVALPWPFLAALALSGGWPWNPMAVDLDVYRRTAEDLLAGTPLYAEDPGDLPMTYPPFAAIAALPLLITDAETGYLTWPLLNAALAVAVFARIGLRGWRAPIAAAAVIMLGGPYDQVVFLGQVGVVLMAMCILDLAPGPTLVSRIWPGRERLLPRGVLTGLAVAIKMTPALFIVALVLFGRRRPALVATITAAVATGVAALVRPADSLLYWGNLASGDLPQETDSMYRLTNQSLGAVVVRFGGDAAWQTAALVACAIAGVAVLVAATAIARRGELTFALLLVGLGTSLASPVAWTHTFTWLAPLAVVALLRPAPLGVRLLAVGYWGWATLEPFKSIDAGGDAALDLTGLQQLVVATGPLLALALCAATLDWAHERASDEPVP</sequence>